<dbReference type="PANTHER" id="PTHR30136:SF34">
    <property type="entry name" value="TRANSCRIPTIONAL REGULATOR"/>
    <property type="match status" value="1"/>
</dbReference>
<comment type="caution">
    <text evidence="6">The sequence shown here is derived from an EMBL/GenBank/DDBJ whole genome shotgun (WGS) entry which is preliminary data.</text>
</comment>
<feature type="domain" description="IclR-ED" evidence="5">
    <location>
        <begin position="73"/>
        <end position="257"/>
    </location>
</feature>
<dbReference type="NCBIfam" id="TIGR02431">
    <property type="entry name" value="pcaR_pcaU"/>
    <property type="match status" value="1"/>
</dbReference>
<dbReference type="InterPro" id="IPR012794">
    <property type="entry name" value="PcaR_PcaU"/>
</dbReference>
<evidence type="ECO:0000256" key="1">
    <source>
        <dbReference type="ARBA" id="ARBA00023015"/>
    </source>
</evidence>
<dbReference type="InterPro" id="IPR036388">
    <property type="entry name" value="WH-like_DNA-bd_sf"/>
</dbReference>
<dbReference type="GO" id="GO:0003700">
    <property type="term" value="F:DNA-binding transcription factor activity"/>
    <property type="evidence" value="ECO:0007669"/>
    <property type="project" value="TreeGrafter"/>
</dbReference>
<evidence type="ECO:0000259" key="4">
    <source>
        <dbReference type="PROSITE" id="PS51077"/>
    </source>
</evidence>
<dbReference type="Gene3D" id="1.10.10.10">
    <property type="entry name" value="Winged helix-like DNA-binding domain superfamily/Winged helix DNA-binding domain"/>
    <property type="match status" value="1"/>
</dbReference>
<dbReference type="InterPro" id="IPR005471">
    <property type="entry name" value="Tscrpt_reg_IclR_N"/>
</dbReference>
<dbReference type="SUPFAM" id="SSF55781">
    <property type="entry name" value="GAF domain-like"/>
    <property type="match status" value="1"/>
</dbReference>
<dbReference type="Proteomes" id="UP000886674">
    <property type="component" value="Unassembled WGS sequence"/>
</dbReference>
<dbReference type="InterPro" id="IPR050707">
    <property type="entry name" value="HTH_MetabolicPath_Reg"/>
</dbReference>
<organism evidence="6 7">
    <name type="scientific">Candidatus Thiodiazotropha taylori</name>
    <dbReference type="NCBI Taxonomy" id="2792791"/>
    <lineage>
        <taxon>Bacteria</taxon>
        <taxon>Pseudomonadati</taxon>
        <taxon>Pseudomonadota</taxon>
        <taxon>Gammaproteobacteria</taxon>
        <taxon>Chromatiales</taxon>
        <taxon>Sedimenticolaceae</taxon>
        <taxon>Candidatus Thiodiazotropha</taxon>
    </lineage>
</organism>
<dbReference type="Gene3D" id="3.30.450.40">
    <property type="match status" value="1"/>
</dbReference>
<gene>
    <name evidence="6" type="ORF">JAY77_18800</name>
</gene>
<dbReference type="Pfam" id="PF09339">
    <property type="entry name" value="HTH_IclR"/>
    <property type="match status" value="1"/>
</dbReference>
<dbReference type="GO" id="GO:0003677">
    <property type="term" value="F:DNA binding"/>
    <property type="evidence" value="ECO:0007669"/>
    <property type="project" value="UniProtKB-KW"/>
</dbReference>
<keyword evidence="3" id="KW-0804">Transcription</keyword>
<protein>
    <submittedName>
        <fullName evidence="6">Helix-turn-helix domain-containing protein</fullName>
    </submittedName>
</protein>
<evidence type="ECO:0000256" key="3">
    <source>
        <dbReference type="ARBA" id="ARBA00023163"/>
    </source>
</evidence>
<dbReference type="InterPro" id="IPR014757">
    <property type="entry name" value="Tscrpt_reg_IclR_C"/>
</dbReference>
<dbReference type="InterPro" id="IPR029016">
    <property type="entry name" value="GAF-like_dom_sf"/>
</dbReference>
<evidence type="ECO:0000313" key="6">
    <source>
        <dbReference type="EMBL" id="MCG7980184.1"/>
    </source>
</evidence>
<dbReference type="PANTHER" id="PTHR30136">
    <property type="entry name" value="HELIX-TURN-HELIX TRANSCRIPTIONAL REGULATOR, ICLR FAMILY"/>
    <property type="match status" value="1"/>
</dbReference>
<evidence type="ECO:0000313" key="7">
    <source>
        <dbReference type="Proteomes" id="UP000886674"/>
    </source>
</evidence>
<dbReference type="PROSITE" id="PS51077">
    <property type="entry name" value="HTH_ICLR"/>
    <property type="match status" value="1"/>
</dbReference>
<name>A0A9E4TUA6_9GAMM</name>
<dbReference type="GO" id="GO:0046278">
    <property type="term" value="P:3,4-dihydroxybenzoate metabolic process"/>
    <property type="evidence" value="ECO:0007669"/>
    <property type="project" value="InterPro"/>
</dbReference>
<keyword evidence="2" id="KW-0238">DNA-binding</keyword>
<dbReference type="InterPro" id="IPR036390">
    <property type="entry name" value="WH_DNA-bd_sf"/>
</dbReference>
<dbReference type="AlphaFoldDB" id="A0A9E4TUA6"/>
<dbReference type="PROSITE" id="PS51078">
    <property type="entry name" value="ICLR_ED"/>
    <property type="match status" value="1"/>
</dbReference>
<dbReference type="Pfam" id="PF01614">
    <property type="entry name" value="IclR_C"/>
    <property type="match status" value="1"/>
</dbReference>
<feature type="domain" description="HTH iclR-type" evidence="4">
    <location>
        <begin position="12"/>
        <end position="72"/>
    </location>
</feature>
<dbReference type="GO" id="GO:0045893">
    <property type="term" value="P:positive regulation of DNA-templated transcription"/>
    <property type="evidence" value="ECO:0007669"/>
    <property type="project" value="InterPro"/>
</dbReference>
<dbReference type="SUPFAM" id="SSF46785">
    <property type="entry name" value="Winged helix' DNA-binding domain"/>
    <property type="match status" value="1"/>
</dbReference>
<dbReference type="EMBL" id="JAEPCR010000108">
    <property type="protein sequence ID" value="MCG7980184.1"/>
    <property type="molecule type" value="Genomic_DNA"/>
</dbReference>
<reference evidence="6" key="1">
    <citation type="journal article" date="2021" name="Proc. Natl. Acad. Sci. U.S.A.">
        <title>Global biogeography of chemosynthetic symbionts reveals both localized and globally distributed symbiont groups. .</title>
        <authorList>
            <person name="Osvatic J.T."/>
            <person name="Wilkins L.G.E."/>
            <person name="Leibrecht L."/>
            <person name="Leray M."/>
            <person name="Zauner S."/>
            <person name="Polzin J."/>
            <person name="Camacho Y."/>
            <person name="Gros O."/>
            <person name="van Gils J.A."/>
            <person name="Eisen J.A."/>
            <person name="Petersen J.M."/>
            <person name="Yuen B."/>
        </authorList>
    </citation>
    <scope>NUCLEOTIDE SEQUENCE</scope>
    <source>
        <strain evidence="6">MAGclacostrist055</strain>
    </source>
</reference>
<accession>A0A9E4TUA6</accession>
<evidence type="ECO:0000256" key="2">
    <source>
        <dbReference type="ARBA" id="ARBA00023125"/>
    </source>
</evidence>
<dbReference type="SMART" id="SM00346">
    <property type="entry name" value="HTH_ICLR"/>
    <property type="match status" value="1"/>
</dbReference>
<dbReference type="GO" id="GO:0045892">
    <property type="term" value="P:negative regulation of DNA-templated transcription"/>
    <property type="evidence" value="ECO:0007669"/>
    <property type="project" value="TreeGrafter"/>
</dbReference>
<evidence type="ECO:0000259" key="5">
    <source>
        <dbReference type="PROSITE" id="PS51078"/>
    </source>
</evidence>
<proteinExistence type="predicted"/>
<keyword evidence="1" id="KW-0805">Transcription regulation</keyword>
<sequence length="257" mass="28077">MKESIRDTADFVKSLEKGLKVLNVFADAEGALTLSEVAARTNITRAAARRFLLTLTELGYTRLDGRNFKLTPKILTLSAAYLSSDSLPDVAVPFLTELTEQVHESASLSILEGTDIVYVARVLTQRIMSVNLQVGTRLPACCTSMGRAQIAYLSEEELEPFLESANLVKRTPYTIDQYDNLRAEISRVKEQGFSLVNQELEVGVISIAVPIFSKKGTVIAAVNVAGHATRISPKEMVDNILPLLQEAGKGIQSAYSN</sequence>